<dbReference type="GO" id="GO:0004674">
    <property type="term" value="F:protein serine/threonine kinase activity"/>
    <property type="evidence" value="ECO:0007669"/>
    <property type="project" value="UniProtKB-KW"/>
</dbReference>
<dbReference type="InterPro" id="IPR000719">
    <property type="entry name" value="Prot_kinase_dom"/>
</dbReference>
<sequence>MGTCFSSAAASASVDQTPSSSVTISQKTTTNTSSSSSSGTNSTVSGNSRFSAASGTDFAGSGQMIPHPNLRVFSFSELKTATRNFRSDTVLGEGGFGKVYKGWLDPKSSTSGSVIAVKKLNSESMQGFDEWQSEVNFLGRLSHQNLVKLLGYCWEDKELLLVYEFMQKGSLENHLFGRGSAVQPLPWNIRLKILIGAAHGLAFLHASDGNVIYRDFKASNILLDGSYHAKISDFGLAKMGPTASRSHVTTQVIGTYGYAAPEYVATGHLYVKSDVYGFGVVLVEMLTGLRALDTNRPSGQHSLVDWIKPHLCERRKLKNIMDSRLEGRYPSKSALHIAQLALTCLESEPKNRPSMQEIVEALERIESVSERPRVPRVQKHHSSHHQRQPLQYRSPLHPRQQAPNINPAYPLPPRV</sequence>
<evidence type="ECO:0000313" key="16">
    <source>
        <dbReference type="EMBL" id="EYU38037.1"/>
    </source>
</evidence>
<evidence type="ECO:0000256" key="3">
    <source>
        <dbReference type="ARBA" id="ARBA00012513"/>
    </source>
</evidence>
<comment type="function">
    <text evidence="11">May be involved in plant defense signaling.</text>
</comment>
<keyword evidence="9 12" id="KW-0067">ATP-binding</keyword>
<dbReference type="STRING" id="4155.A0A022RCH3"/>
<evidence type="ECO:0000256" key="11">
    <source>
        <dbReference type="ARBA" id="ARBA00054261"/>
    </source>
</evidence>
<organism evidence="16 17">
    <name type="scientific">Erythranthe guttata</name>
    <name type="common">Yellow monkey flower</name>
    <name type="synonym">Mimulus guttatus</name>
    <dbReference type="NCBI Taxonomy" id="4155"/>
    <lineage>
        <taxon>Eukaryota</taxon>
        <taxon>Viridiplantae</taxon>
        <taxon>Streptophyta</taxon>
        <taxon>Embryophyta</taxon>
        <taxon>Tracheophyta</taxon>
        <taxon>Spermatophyta</taxon>
        <taxon>Magnoliopsida</taxon>
        <taxon>eudicotyledons</taxon>
        <taxon>Gunneridae</taxon>
        <taxon>Pentapetalae</taxon>
        <taxon>asterids</taxon>
        <taxon>lamiids</taxon>
        <taxon>Lamiales</taxon>
        <taxon>Phrymaceae</taxon>
        <taxon>Erythranthe</taxon>
    </lineage>
</organism>
<dbReference type="InterPro" id="IPR011009">
    <property type="entry name" value="Kinase-like_dom_sf"/>
</dbReference>
<name>A0A022RCH3_ERYGU</name>
<dbReference type="SUPFAM" id="SSF56112">
    <property type="entry name" value="Protein kinase-like (PK-like)"/>
    <property type="match status" value="1"/>
</dbReference>
<keyword evidence="7 12" id="KW-0547">Nucleotide-binding</keyword>
<dbReference type="Gene3D" id="3.30.200.20">
    <property type="entry name" value="Phosphorylase Kinase, domain 1"/>
    <property type="match status" value="1"/>
</dbReference>
<dbReference type="InterPro" id="IPR001245">
    <property type="entry name" value="Ser-Thr/Tyr_kinase_cat_dom"/>
</dbReference>
<evidence type="ECO:0000256" key="10">
    <source>
        <dbReference type="ARBA" id="ARBA00023136"/>
    </source>
</evidence>
<dbReference type="PROSITE" id="PS00108">
    <property type="entry name" value="PROTEIN_KINASE_ST"/>
    <property type="match status" value="1"/>
</dbReference>
<keyword evidence="5 13" id="KW-0723">Serine/threonine-protein kinase</keyword>
<reference evidence="16 17" key="1">
    <citation type="journal article" date="2013" name="Proc. Natl. Acad. Sci. U.S.A.">
        <title>Fine-scale variation in meiotic recombination in Mimulus inferred from population shotgun sequencing.</title>
        <authorList>
            <person name="Hellsten U."/>
            <person name="Wright K.M."/>
            <person name="Jenkins J."/>
            <person name="Shu S."/>
            <person name="Yuan Y."/>
            <person name="Wessler S.R."/>
            <person name="Schmutz J."/>
            <person name="Willis J.H."/>
            <person name="Rokhsar D.S."/>
        </authorList>
    </citation>
    <scope>NUCLEOTIDE SEQUENCE [LARGE SCALE GENOMIC DNA]</scope>
    <source>
        <strain evidence="17">cv. DUN x IM62</strain>
    </source>
</reference>
<dbReference type="FunFam" id="1.10.510.10:FF:000032">
    <property type="entry name" value="Serine/threonine-protein kinase PBS1"/>
    <property type="match status" value="1"/>
</dbReference>
<evidence type="ECO:0000256" key="13">
    <source>
        <dbReference type="RuleBase" id="RU000304"/>
    </source>
</evidence>
<dbReference type="PROSITE" id="PS00107">
    <property type="entry name" value="PROTEIN_KINASE_ATP"/>
    <property type="match status" value="1"/>
</dbReference>
<dbReference type="FunFam" id="3.30.200.20:FF:000228">
    <property type="entry name" value="Serine/threonine-protein kinase BIK1"/>
    <property type="match status" value="1"/>
</dbReference>
<keyword evidence="10" id="KW-0472">Membrane</keyword>
<proteinExistence type="inferred from homology"/>
<dbReference type="CDD" id="cd14066">
    <property type="entry name" value="STKc_IRAK"/>
    <property type="match status" value="1"/>
</dbReference>
<dbReference type="PROSITE" id="PS50011">
    <property type="entry name" value="PROTEIN_KINASE_DOM"/>
    <property type="match status" value="1"/>
</dbReference>
<dbReference type="GO" id="GO:0005524">
    <property type="term" value="F:ATP binding"/>
    <property type="evidence" value="ECO:0007669"/>
    <property type="project" value="UniProtKB-UniRule"/>
</dbReference>
<evidence type="ECO:0000313" key="17">
    <source>
        <dbReference type="Proteomes" id="UP000030748"/>
    </source>
</evidence>
<feature type="domain" description="Protein kinase" evidence="15">
    <location>
        <begin position="85"/>
        <end position="365"/>
    </location>
</feature>
<dbReference type="InterPro" id="IPR008271">
    <property type="entry name" value="Ser/Thr_kinase_AS"/>
</dbReference>
<dbReference type="Pfam" id="PF07714">
    <property type="entry name" value="PK_Tyr_Ser-Thr"/>
    <property type="match status" value="1"/>
</dbReference>
<keyword evidence="6" id="KW-0808">Transferase</keyword>
<evidence type="ECO:0000256" key="2">
    <source>
        <dbReference type="ARBA" id="ARBA00008684"/>
    </source>
</evidence>
<evidence type="ECO:0000256" key="9">
    <source>
        <dbReference type="ARBA" id="ARBA00022840"/>
    </source>
</evidence>
<gene>
    <name evidence="16" type="ORF">MIMGU_mgv1a007214mg</name>
</gene>
<dbReference type="GO" id="GO:0005886">
    <property type="term" value="C:plasma membrane"/>
    <property type="evidence" value="ECO:0007669"/>
    <property type="project" value="UniProtKB-SubCell"/>
</dbReference>
<dbReference type="Proteomes" id="UP000030748">
    <property type="component" value="Unassembled WGS sequence"/>
</dbReference>
<accession>A0A022RCH3</accession>
<dbReference type="eggNOG" id="KOG1187">
    <property type="taxonomic scope" value="Eukaryota"/>
</dbReference>
<keyword evidence="4" id="KW-1003">Cell membrane</keyword>
<evidence type="ECO:0000259" key="15">
    <source>
        <dbReference type="PROSITE" id="PS50011"/>
    </source>
</evidence>
<feature type="compositionally biased region" description="Low complexity" evidence="14">
    <location>
        <begin position="21"/>
        <end position="48"/>
    </location>
</feature>
<dbReference type="OrthoDB" id="4062651at2759"/>
<dbReference type="KEGG" id="egt:105957835"/>
<dbReference type="AlphaFoldDB" id="A0A022RCH3"/>
<feature type="region of interest" description="Disordered" evidence="14">
    <location>
        <begin position="370"/>
        <end position="415"/>
    </location>
</feature>
<dbReference type="EC" id="2.7.11.1" evidence="3"/>
<dbReference type="PANTHER" id="PTHR45621">
    <property type="entry name" value="OS01G0588500 PROTEIN-RELATED"/>
    <property type="match status" value="1"/>
</dbReference>
<comment type="similarity">
    <text evidence="2">Belongs to the protein kinase superfamily. Ser/Thr protein kinase family.</text>
</comment>
<feature type="binding site" evidence="12">
    <location>
        <position position="119"/>
    </location>
    <ligand>
        <name>ATP</name>
        <dbReference type="ChEBI" id="CHEBI:30616"/>
    </ligand>
</feature>
<evidence type="ECO:0000256" key="4">
    <source>
        <dbReference type="ARBA" id="ARBA00022475"/>
    </source>
</evidence>
<dbReference type="PhylomeDB" id="A0A022RCH3"/>
<dbReference type="EMBL" id="KI630513">
    <property type="protein sequence ID" value="EYU38037.1"/>
    <property type="molecule type" value="Genomic_DNA"/>
</dbReference>
<feature type="compositionally biased region" description="Basic residues" evidence="14">
    <location>
        <begin position="374"/>
        <end position="387"/>
    </location>
</feature>
<keyword evidence="8" id="KW-0418">Kinase</keyword>
<evidence type="ECO:0000256" key="6">
    <source>
        <dbReference type="ARBA" id="ARBA00022679"/>
    </source>
</evidence>
<evidence type="ECO:0000256" key="8">
    <source>
        <dbReference type="ARBA" id="ARBA00022777"/>
    </source>
</evidence>
<protein>
    <recommendedName>
        <fullName evidence="3">non-specific serine/threonine protein kinase</fullName>
        <ecNumber evidence="3">2.7.11.1</ecNumber>
    </recommendedName>
</protein>
<evidence type="ECO:0000256" key="5">
    <source>
        <dbReference type="ARBA" id="ARBA00022527"/>
    </source>
</evidence>
<dbReference type="InterPro" id="IPR050823">
    <property type="entry name" value="Plant_Ser_Thr_Prot_Kinase"/>
</dbReference>
<keyword evidence="17" id="KW-1185">Reference proteome</keyword>
<evidence type="ECO:0000256" key="12">
    <source>
        <dbReference type="PROSITE-ProRule" id="PRU10141"/>
    </source>
</evidence>
<dbReference type="InterPro" id="IPR017441">
    <property type="entry name" value="Protein_kinase_ATP_BS"/>
</dbReference>
<evidence type="ECO:0000256" key="1">
    <source>
        <dbReference type="ARBA" id="ARBA00004236"/>
    </source>
</evidence>
<evidence type="ECO:0000256" key="7">
    <source>
        <dbReference type="ARBA" id="ARBA00022741"/>
    </source>
</evidence>
<evidence type="ECO:0000256" key="14">
    <source>
        <dbReference type="SAM" id="MobiDB-lite"/>
    </source>
</evidence>
<comment type="subcellular location">
    <subcellularLocation>
        <location evidence="1">Cell membrane</location>
    </subcellularLocation>
</comment>
<dbReference type="Gene3D" id="1.10.510.10">
    <property type="entry name" value="Transferase(Phosphotransferase) domain 1"/>
    <property type="match status" value="1"/>
</dbReference>
<feature type="region of interest" description="Disordered" evidence="14">
    <location>
        <begin position="16"/>
        <end position="48"/>
    </location>
</feature>
<dbReference type="OMA" id="HPMAHRQ"/>